<sequence length="151" mass="17605">MPIVPMSKVEVSSPLESSSIADLNDKERKRKQFAEFMAWVRYMVISSTLTIAFGAMWVDMTHKKLKKQQGFEVYRIFLVCYLFGLVAYNIRQCPNKEAIWKIGLGVERDDDDEEKIRVINIKERYIMFRSPGTSFFLACFSSNLVWDIQSP</sequence>
<reference evidence="3" key="1">
    <citation type="submission" date="2013-09" db="EMBL/GenBank/DDBJ databases">
        <title>Corchorus olitorius genome sequencing.</title>
        <authorList>
            <person name="Alam M."/>
            <person name="Haque M.S."/>
            <person name="Islam M.S."/>
            <person name="Emdad E.M."/>
            <person name="Islam M.M."/>
            <person name="Ahmed B."/>
            <person name="Halim A."/>
            <person name="Hossen Q.M.M."/>
            <person name="Hossain M.Z."/>
            <person name="Ahmed R."/>
            <person name="Khan M.M."/>
            <person name="Islam R."/>
            <person name="Rashid M.M."/>
            <person name="Khan S.A."/>
            <person name="Rahman M.S."/>
            <person name="Alam M."/>
            <person name="Yahiya A.S."/>
            <person name="Khan M.S."/>
            <person name="Azam M.S."/>
            <person name="Haque T."/>
            <person name="Lashkar M.Z.H."/>
            <person name="Akhand A.I."/>
            <person name="Morshed G."/>
            <person name="Roy S."/>
            <person name="Uddin K.S."/>
            <person name="Rabeya T."/>
            <person name="Hossain A.S."/>
            <person name="Chowdhury A."/>
            <person name="Snigdha A.R."/>
            <person name="Mortoza M.S."/>
            <person name="Matin S.A."/>
            <person name="Hoque S.M.E."/>
            <person name="Islam M.K."/>
            <person name="Roy D.K."/>
            <person name="Haider R."/>
            <person name="Moosa M.M."/>
            <person name="Elias S.M."/>
            <person name="Hasan A.M."/>
            <person name="Jahan S."/>
            <person name="Shafiuddin M."/>
            <person name="Mahmood N."/>
            <person name="Shommy N.S."/>
        </authorList>
    </citation>
    <scope>NUCLEOTIDE SEQUENCE [LARGE SCALE GENOMIC DNA]</scope>
    <source>
        <strain evidence="3">cv. O-4</strain>
    </source>
</reference>
<dbReference type="Proteomes" id="UP000187203">
    <property type="component" value="Unassembled WGS sequence"/>
</dbReference>
<dbReference type="EMBL" id="AWUE01017970">
    <property type="protein sequence ID" value="OMO83547.1"/>
    <property type="molecule type" value="Genomic_DNA"/>
</dbReference>
<organism evidence="2 3">
    <name type="scientific">Corchorus olitorius</name>
    <dbReference type="NCBI Taxonomy" id="93759"/>
    <lineage>
        <taxon>Eukaryota</taxon>
        <taxon>Viridiplantae</taxon>
        <taxon>Streptophyta</taxon>
        <taxon>Embryophyta</taxon>
        <taxon>Tracheophyta</taxon>
        <taxon>Spermatophyta</taxon>
        <taxon>Magnoliopsida</taxon>
        <taxon>eudicotyledons</taxon>
        <taxon>Gunneridae</taxon>
        <taxon>Pentapetalae</taxon>
        <taxon>rosids</taxon>
        <taxon>malvids</taxon>
        <taxon>Malvales</taxon>
        <taxon>Malvaceae</taxon>
        <taxon>Grewioideae</taxon>
        <taxon>Apeibeae</taxon>
        <taxon>Corchorus</taxon>
    </lineage>
</organism>
<evidence type="ECO:0000256" key="1">
    <source>
        <dbReference type="SAM" id="Phobius"/>
    </source>
</evidence>
<comment type="caution">
    <text evidence="2">The sequence shown here is derived from an EMBL/GenBank/DDBJ whole genome shotgun (WGS) entry which is preliminary data.</text>
</comment>
<accession>A0A1R3ILU4</accession>
<protein>
    <submittedName>
        <fullName evidence="2">Uncharacterized protein</fullName>
    </submittedName>
</protein>
<keyword evidence="1" id="KW-0812">Transmembrane</keyword>
<feature type="transmembrane region" description="Helical" evidence="1">
    <location>
        <begin position="36"/>
        <end position="58"/>
    </location>
</feature>
<gene>
    <name evidence="2" type="ORF">COLO4_22454</name>
</gene>
<feature type="transmembrane region" description="Helical" evidence="1">
    <location>
        <begin position="73"/>
        <end position="90"/>
    </location>
</feature>
<keyword evidence="1" id="KW-0472">Membrane</keyword>
<keyword evidence="3" id="KW-1185">Reference proteome</keyword>
<dbReference type="AlphaFoldDB" id="A0A1R3ILU4"/>
<evidence type="ECO:0000313" key="2">
    <source>
        <dbReference type="EMBL" id="OMO83547.1"/>
    </source>
</evidence>
<name>A0A1R3ILU4_9ROSI</name>
<evidence type="ECO:0000313" key="3">
    <source>
        <dbReference type="Proteomes" id="UP000187203"/>
    </source>
</evidence>
<keyword evidence="1" id="KW-1133">Transmembrane helix</keyword>
<proteinExistence type="predicted"/>